<keyword evidence="2" id="KW-1185">Reference proteome</keyword>
<reference evidence="1 2" key="1">
    <citation type="submission" date="2024-09" db="EMBL/GenBank/DDBJ databases">
        <title>Chromosome-scale assembly of Riccia fluitans.</title>
        <authorList>
            <person name="Paukszto L."/>
            <person name="Sawicki J."/>
            <person name="Karawczyk K."/>
            <person name="Piernik-Szablinska J."/>
            <person name="Szczecinska M."/>
            <person name="Mazdziarz M."/>
        </authorList>
    </citation>
    <scope>NUCLEOTIDE SEQUENCE [LARGE SCALE GENOMIC DNA]</scope>
    <source>
        <strain evidence="1">Rf_01</strain>
        <tissue evidence="1">Aerial parts of the thallus</tissue>
    </source>
</reference>
<dbReference type="AlphaFoldDB" id="A0ABD1XR82"/>
<name>A0ABD1XR82_9MARC</name>
<organism evidence="1 2">
    <name type="scientific">Riccia fluitans</name>
    <dbReference type="NCBI Taxonomy" id="41844"/>
    <lineage>
        <taxon>Eukaryota</taxon>
        <taxon>Viridiplantae</taxon>
        <taxon>Streptophyta</taxon>
        <taxon>Embryophyta</taxon>
        <taxon>Marchantiophyta</taxon>
        <taxon>Marchantiopsida</taxon>
        <taxon>Marchantiidae</taxon>
        <taxon>Marchantiales</taxon>
        <taxon>Ricciaceae</taxon>
        <taxon>Riccia</taxon>
    </lineage>
</organism>
<comment type="caution">
    <text evidence="1">The sequence shown here is derived from an EMBL/GenBank/DDBJ whole genome shotgun (WGS) entry which is preliminary data.</text>
</comment>
<gene>
    <name evidence="1" type="ORF">R1flu_023157</name>
</gene>
<proteinExistence type="predicted"/>
<accession>A0ABD1XR82</accession>
<dbReference type="EMBL" id="JBHFFA010000007">
    <property type="protein sequence ID" value="KAL2611465.1"/>
    <property type="molecule type" value="Genomic_DNA"/>
</dbReference>
<sequence>MGLLSARAQIARRSDHVNCLSETHRKAGAGTAHWALSELPILIARNQMKCLDTRRVLGSSRDVNPPLGGECACQGV</sequence>
<protein>
    <submittedName>
        <fullName evidence="1">Uncharacterized protein</fullName>
    </submittedName>
</protein>
<evidence type="ECO:0000313" key="2">
    <source>
        <dbReference type="Proteomes" id="UP001605036"/>
    </source>
</evidence>
<dbReference type="Proteomes" id="UP001605036">
    <property type="component" value="Unassembled WGS sequence"/>
</dbReference>
<evidence type="ECO:0000313" key="1">
    <source>
        <dbReference type="EMBL" id="KAL2611465.1"/>
    </source>
</evidence>